<evidence type="ECO:0000313" key="2">
    <source>
        <dbReference type="Proteomes" id="UP001062846"/>
    </source>
</evidence>
<organism evidence="1 2">
    <name type="scientific">Rhododendron molle</name>
    <name type="common">Chinese azalea</name>
    <name type="synonym">Azalea mollis</name>
    <dbReference type="NCBI Taxonomy" id="49168"/>
    <lineage>
        <taxon>Eukaryota</taxon>
        <taxon>Viridiplantae</taxon>
        <taxon>Streptophyta</taxon>
        <taxon>Embryophyta</taxon>
        <taxon>Tracheophyta</taxon>
        <taxon>Spermatophyta</taxon>
        <taxon>Magnoliopsida</taxon>
        <taxon>eudicotyledons</taxon>
        <taxon>Gunneridae</taxon>
        <taxon>Pentapetalae</taxon>
        <taxon>asterids</taxon>
        <taxon>Ericales</taxon>
        <taxon>Ericaceae</taxon>
        <taxon>Ericoideae</taxon>
        <taxon>Rhodoreae</taxon>
        <taxon>Rhododendron</taxon>
    </lineage>
</organism>
<dbReference type="EMBL" id="CM046388">
    <property type="protein sequence ID" value="KAI8570767.1"/>
    <property type="molecule type" value="Genomic_DNA"/>
</dbReference>
<reference evidence="1" key="1">
    <citation type="submission" date="2022-02" db="EMBL/GenBank/DDBJ databases">
        <title>Plant Genome Project.</title>
        <authorList>
            <person name="Zhang R.-G."/>
        </authorList>
    </citation>
    <scope>NUCLEOTIDE SEQUENCE</scope>
    <source>
        <strain evidence="1">AT1</strain>
    </source>
</reference>
<keyword evidence="2" id="KW-1185">Reference proteome</keyword>
<evidence type="ECO:0000313" key="1">
    <source>
        <dbReference type="EMBL" id="KAI8570767.1"/>
    </source>
</evidence>
<comment type="caution">
    <text evidence="1">The sequence shown here is derived from an EMBL/GenBank/DDBJ whole genome shotgun (WGS) entry which is preliminary data.</text>
</comment>
<gene>
    <name evidence="1" type="ORF">RHMOL_Rhmol01G0062400</name>
</gene>
<proteinExistence type="predicted"/>
<dbReference type="Proteomes" id="UP001062846">
    <property type="component" value="Chromosome 1"/>
</dbReference>
<name>A0ACC0Q0H4_RHOML</name>
<accession>A0ACC0Q0H4</accession>
<sequence>MLFLFHFNKGSMGSLMWLFQFLLYFSQYQLAFSSSSPSSFSSSTHSLYRRGQTICNARSLEILDLSHNNLSGAVPQCLGNFSSTLSVLNLRSNRFTGTLPSAFAKPNALRSLDLSGNQFEGTLPRSLVDCTSLEVLNVGNNKINDTFPNWLENLPQLQVLVIRSNRFHGPINTLNSKFFFPKLRIVDLSHNEFSGHLPMKYFEYFQAMKNKTMPDKKYMSDENSYYHDSVVVTLKGIEIEMQRIFTVFTTIDFSSNNFNGEIPNVIGKLNSLIVLNFSHNSLIGHIPESLGNLRGLESLDISSNKLTGRIPSQLVGLTFLEVLNFSSNSLQGPIPMGSQFNTFENSSYAGNSELCGLPLSKKCEDNQTKVHPPVLPQEEDDHNFDGLFWKIVAIGYGCGMTLGLFLGSLMFLIGRPKLFVRLAEKEMPKKLTSSQLFGGNRSRRRAMEPVSAKLMFYSRAAAAAPDKMEDAIFREGNMEEEKPLPAVEVEADDDV</sequence>
<protein>
    <submittedName>
        <fullName evidence="1">Uncharacterized protein</fullName>
    </submittedName>
</protein>